<reference evidence="2" key="1">
    <citation type="journal article" date="2018" name="Nat. Microbiol.">
        <title>Leveraging single-cell genomics to expand the fungal tree of life.</title>
        <authorList>
            <person name="Ahrendt S.R."/>
            <person name="Quandt C.A."/>
            <person name="Ciobanu D."/>
            <person name="Clum A."/>
            <person name="Salamov A."/>
            <person name="Andreopoulos B."/>
            <person name="Cheng J.F."/>
            <person name="Woyke T."/>
            <person name="Pelin A."/>
            <person name="Henrissat B."/>
            <person name="Reynolds N.K."/>
            <person name="Benny G.L."/>
            <person name="Smith M.E."/>
            <person name="James T.Y."/>
            <person name="Grigoriev I.V."/>
        </authorList>
    </citation>
    <scope>NUCLEOTIDE SEQUENCE [LARGE SCALE GENOMIC DNA]</scope>
    <source>
        <strain evidence="2">CSF55</strain>
    </source>
</reference>
<dbReference type="AlphaFoldDB" id="A0A4P9YN46"/>
<dbReference type="Proteomes" id="UP000281549">
    <property type="component" value="Unassembled WGS sequence"/>
</dbReference>
<evidence type="ECO:0000313" key="1">
    <source>
        <dbReference type="EMBL" id="RKP21133.1"/>
    </source>
</evidence>
<dbReference type="EMBL" id="ML004984">
    <property type="protein sequence ID" value="RKP21133.1"/>
    <property type="molecule type" value="Genomic_DNA"/>
</dbReference>
<sequence length="122" mass="13873">MTDIENIKRKVTINVAYLKECLRETGILGGFGAMNVDALRPSEYMHNCFVNVLSSMPKSPHTEYHLTKLYLEKLNCFDADVAWDLPKSTLVKMGMDVRTLSFRKLFQIKPAAIDEMINNCGI</sequence>
<name>A0A4P9YN46_ROZAC</name>
<accession>A0A4P9YN46</accession>
<gene>
    <name evidence="1" type="ORF">ROZALSC1DRAFT_20780</name>
</gene>
<organism evidence="1 2">
    <name type="scientific">Rozella allomycis (strain CSF55)</name>
    <dbReference type="NCBI Taxonomy" id="988480"/>
    <lineage>
        <taxon>Eukaryota</taxon>
        <taxon>Fungi</taxon>
        <taxon>Fungi incertae sedis</taxon>
        <taxon>Cryptomycota</taxon>
        <taxon>Cryptomycota incertae sedis</taxon>
        <taxon>Rozella</taxon>
    </lineage>
</organism>
<protein>
    <submittedName>
        <fullName evidence="1">Uncharacterized protein</fullName>
    </submittedName>
</protein>
<evidence type="ECO:0000313" key="2">
    <source>
        <dbReference type="Proteomes" id="UP000281549"/>
    </source>
</evidence>
<proteinExistence type="predicted"/>